<dbReference type="STRING" id="43151.W5JJP3"/>
<dbReference type="VEuPathDB" id="VectorBase:ADAC005300"/>
<dbReference type="eggNOG" id="KOG4211">
    <property type="taxonomic scope" value="Eukaryota"/>
</dbReference>
<comment type="similarity">
    <text evidence="1">Belongs to the ESRP family.</text>
</comment>
<dbReference type="HOGENOM" id="CLU_008009_2_2_1"/>
<dbReference type="GO" id="GO:0008380">
    <property type="term" value="P:RNA splicing"/>
    <property type="evidence" value="ECO:0007669"/>
    <property type="project" value="UniProtKB-KW"/>
</dbReference>
<accession>W5JJP3</accession>
<dbReference type="Proteomes" id="UP000000673">
    <property type="component" value="Unassembled WGS sequence"/>
</dbReference>
<evidence type="ECO:0000259" key="7">
    <source>
        <dbReference type="PROSITE" id="PS50102"/>
    </source>
</evidence>
<organism evidence="8">
    <name type="scientific">Anopheles darlingi</name>
    <name type="common">Mosquito</name>
    <dbReference type="NCBI Taxonomy" id="43151"/>
    <lineage>
        <taxon>Eukaryota</taxon>
        <taxon>Metazoa</taxon>
        <taxon>Ecdysozoa</taxon>
        <taxon>Arthropoda</taxon>
        <taxon>Hexapoda</taxon>
        <taxon>Insecta</taxon>
        <taxon>Pterygota</taxon>
        <taxon>Neoptera</taxon>
        <taxon>Endopterygota</taxon>
        <taxon>Diptera</taxon>
        <taxon>Nematocera</taxon>
        <taxon>Culicoidea</taxon>
        <taxon>Culicidae</taxon>
        <taxon>Anophelinae</taxon>
        <taxon>Anopheles</taxon>
    </lineage>
</organism>
<keyword evidence="3" id="KW-0677">Repeat</keyword>
<dbReference type="SMART" id="SM00360">
    <property type="entry name" value="RRM"/>
    <property type="match status" value="3"/>
</dbReference>
<dbReference type="AlphaFoldDB" id="W5JJP3"/>
<gene>
    <name evidence="8" type="ORF">AND_005300</name>
</gene>
<dbReference type="Gene3D" id="3.30.420.10">
    <property type="entry name" value="Ribonuclease H-like superfamily/Ribonuclease H"/>
    <property type="match status" value="1"/>
</dbReference>
<dbReference type="GO" id="GO:0006397">
    <property type="term" value="P:mRNA processing"/>
    <property type="evidence" value="ECO:0007669"/>
    <property type="project" value="UniProtKB-KW"/>
</dbReference>
<evidence type="ECO:0000256" key="2">
    <source>
        <dbReference type="ARBA" id="ARBA00022664"/>
    </source>
</evidence>
<reference evidence="9" key="4">
    <citation type="submission" date="2015-06" db="UniProtKB">
        <authorList>
            <consortium name="EnsemblMetazoa"/>
        </authorList>
    </citation>
    <scope>IDENTIFICATION</scope>
</reference>
<dbReference type="Gene3D" id="3.30.70.330">
    <property type="match status" value="3"/>
</dbReference>
<feature type="domain" description="RRM" evidence="7">
    <location>
        <begin position="406"/>
        <end position="489"/>
    </location>
</feature>
<dbReference type="InterPro" id="IPR034980">
    <property type="entry name" value="Fusilli_RRM2"/>
</dbReference>
<dbReference type="InterPro" id="IPR036397">
    <property type="entry name" value="RNaseH_sf"/>
</dbReference>
<evidence type="ECO:0000256" key="6">
    <source>
        <dbReference type="PROSITE-ProRule" id="PRU00176"/>
    </source>
</evidence>
<dbReference type="PROSITE" id="PS50102">
    <property type="entry name" value="RRM"/>
    <property type="match status" value="1"/>
</dbReference>
<dbReference type="SUPFAM" id="SSF54928">
    <property type="entry name" value="RNA-binding domain, RBD"/>
    <property type="match status" value="3"/>
</dbReference>
<evidence type="ECO:0000313" key="10">
    <source>
        <dbReference type="Proteomes" id="UP000000673"/>
    </source>
</evidence>
<keyword evidence="2" id="KW-0507">mRNA processing</keyword>
<evidence type="ECO:0000256" key="4">
    <source>
        <dbReference type="ARBA" id="ARBA00022884"/>
    </source>
</evidence>
<dbReference type="InterPro" id="IPR050666">
    <property type="entry name" value="ESRP"/>
</dbReference>
<dbReference type="VEuPathDB" id="VectorBase:ADAR2_001525"/>
<dbReference type="GO" id="GO:0003723">
    <property type="term" value="F:RNA binding"/>
    <property type="evidence" value="ECO:0007669"/>
    <property type="project" value="UniProtKB-UniRule"/>
</dbReference>
<proteinExistence type="inferred from homology"/>
<dbReference type="EnsemblMetazoa" id="ADAC005300-RA">
    <property type="protein sequence ID" value="ADAC005300-PA"/>
    <property type="gene ID" value="ADAC005300"/>
</dbReference>
<dbReference type="FunCoup" id="W5JJP3">
    <property type="interactions" value="61"/>
</dbReference>
<dbReference type="InterPro" id="IPR012677">
    <property type="entry name" value="Nucleotide-bd_a/b_plait_sf"/>
</dbReference>
<evidence type="ECO:0000256" key="1">
    <source>
        <dbReference type="ARBA" id="ARBA00008866"/>
    </source>
</evidence>
<evidence type="ECO:0000256" key="5">
    <source>
        <dbReference type="ARBA" id="ARBA00023187"/>
    </source>
</evidence>
<keyword evidence="4 6" id="KW-0694">RNA-binding</keyword>
<dbReference type="InterPro" id="IPR000504">
    <property type="entry name" value="RRM_dom"/>
</dbReference>
<reference evidence="8" key="3">
    <citation type="journal article" date="2013" name="Nucleic Acids Res.">
        <title>The genome of Anopheles darlingi, the main neotropical malaria vector.</title>
        <authorList>
            <person name="Marinotti O."/>
            <person name="Cerqueira G.C."/>
            <person name="de Almeida L.G."/>
            <person name="Ferro M.I."/>
            <person name="Loreto E.L."/>
            <person name="Zaha A."/>
            <person name="Teixeira S.M."/>
            <person name="Wespiser A.R."/>
            <person name="Almeida E Silva A."/>
            <person name="Schlindwein A.D."/>
            <person name="Pacheco A.C."/>
            <person name="Silva A.L."/>
            <person name="Graveley B.R."/>
            <person name="Walenz B.P."/>
            <person name="Lima Bde A."/>
            <person name="Ribeiro C.A."/>
            <person name="Nunes-Silva C.G."/>
            <person name="de Carvalho C.R."/>
            <person name="Soares C.M."/>
            <person name="de Menezes C.B."/>
            <person name="Matiolli C."/>
            <person name="Caffrey D."/>
            <person name="Araujo D.A."/>
            <person name="de Oliveira D.M."/>
            <person name="Golenbock D."/>
            <person name="Grisard E.C."/>
            <person name="Fantinatti-Garboggini F."/>
            <person name="de Carvalho F.M."/>
            <person name="Barcellos F.G."/>
            <person name="Prosdocimi F."/>
            <person name="May G."/>
            <person name="Azevedo Junior G.M."/>
            <person name="Guimaraes G.M."/>
            <person name="Goldman G.H."/>
            <person name="Padilha I.Q."/>
            <person name="Batista Jda S."/>
            <person name="Ferro J.A."/>
            <person name="Ribeiro J.M."/>
            <person name="Fietto J.L."/>
            <person name="Dabbas K.M."/>
            <person name="Cerdeira L."/>
            <person name="Agnez-Lima L.F."/>
            <person name="Brocchi M."/>
            <person name="de Carvalho M.O."/>
            <person name="Teixeira Mde M."/>
            <person name="Diniz Maia Mde M."/>
            <person name="Goldman M.H."/>
            <person name="Cruz Schneider M.P."/>
            <person name="Felipe M.S."/>
            <person name="Hungria M."/>
            <person name="Nicolas M.F."/>
            <person name="Pereira M."/>
            <person name="Montes M.A."/>
            <person name="Cantao M.E."/>
            <person name="Vincentz M."/>
            <person name="Rafael M.S."/>
            <person name="Silverman N."/>
            <person name="Stoco P.H."/>
            <person name="Souza R.C."/>
            <person name="Vicentini R."/>
            <person name="Gazzinelli R.T."/>
            <person name="Neves Rde O."/>
            <person name="Silva R."/>
            <person name="Astolfi-Filho S."/>
            <person name="Maciel T.E."/>
            <person name="Urmenyi T.P."/>
            <person name="Tadei W.P."/>
            <person name="Camargo E.P."/>
            <person name="de Vasconcelos A.T."/>
        </authorList>
    </citation>
    <scope>NUCLEOTIDE SEQUENCE</scope>
</reference>
<dbReference type="EMBL" id="ADMH02001328">
    <property type="protein sequence ID" value="ETN62989.1"/>
    <property type="molecule type" value="Genomic_DNA"/>
</dbReference>
<sequence length="668" mass="75231">MARSSNSSSSSSSFDEYTKSLNLDPHSASFRLVTDGQLPLRQVLHPEASAKEIDLPDYYWRFCDLRKEFVRFKAGDLSRALVPVAEAQKLQTMPSLPPIPASIAEMIQDYCKSTLSGSAPQLGVRPSIKDLELQACQDNNEFYLKEARDMVTVIQNLITLGHKFDANEIINLNLEPGICACHAEPIGSRAQFVFDSEFESSRQQHQQQPYRFDLPSILYFQNSIERSVREPCRIDLHDDDDYCNECSDTLMDDYAISSIKQLSSQQSMRNMDRHRRLLPVSEKEQQALATVIKRRSIDDEIDGTCIVRARGLPWQSSDQDIAKFFRGLNVAKGGVALCLSPQGRRNGEALVRFVSQEHRDMALKRHKHHIGSRYIEVYRANGEDFLSVAGGASNEAQAFLTKGAQVIIRMRGLPYDCTAKQVLDFFANGENSCNVLDGADGILFVKKPDGRATGDAFVLFEQESDVNKALSKHRELIGQRYIELFRSTTAEVQQVLNRSMDPKTYEPPQPPLIAQLPQVQMQLLPQHVITSGTEKNCIRLRGLPYEAKVEHILHFLDDFAKHIVYQGVHLVYNAQGQFNGEAFIQMDSEAAAYQSAQQKHHKNMMFGKKQRYIEVFQCSGDDMNMVLNGGFQSPNAGLSKPSLLSPDTHAHTGTHARAIAYQRSCYVI</sequence>
<keyword evidence="5" id="KW-0508">mRNA splicing</keyword>
<protein>
    <recommendedName>
        <fullName evidence="7">RRM domain-containing protein</fullName>
    </recommendedName>
</protein>
<name>W5JJP3_ANODA</name>
<reference evidence="8" key="2">
    <citation type="submission" date="2010-05" db="EMBL/GenBank/DDBJ databases">
        <authorList>
            <person name="Almeida L.G."/>
            <person name="Nicolas M.F."/>
            <person name="Souza R.C."/>
            <person name="Vasconcelos A.T.R."/>
        </authorList>
    </citation>
    <scope>NUCLEOTIDE SEQUENCE</scope>
</reference>
<reference evidence="8 10" key="1">
    <citation type="journal article" date="2010" name="BMC Genomics">
        <title>Combination of measures distinguishes pre-miRNAs from other stem-loops in the genome of the newly sequenced Anopheles darlingi.</title>
        <authorList>
            <person name="Mendes N.D."/>
            <person name="Freitas A.T."/>
            <person name="Vasconcelos A.T."/>
            <person name="Sagot M.F."/>
        </authorList>
    </citation>
    <scope>NUCLEOTIDE SEQUENCE</scope>
</reference>
<dbReference type="PANTHER" id="PTHR13976">
    <property type="entry name" value="HETEROGENEOUS NUCLEAR RIBONUCLEOPROTEIN-RELATED"/>
    <property type="match status" value="1"/>
</dbReference>
<evidence type="ECO:0000256" key="3">
    <source>
        <dbReference type="ARBA" id="ARBA00022737"/>
    </source>
</evidence>
<dbReference type="OMA" id="ICACHAE"/>
<dbReference type="eggNOG" id="KOG1365">
    <property type="taxonomic scope" value="Eukaryota"/>
</dbReference>
<dbReference type="InterPro" id="IPR035979">
    <property type="entry name" value="RBD_domain_sf"/>
</dbReference>
<evidence type="ECO:0000313" key="9">
    <source>
        <dbReference type="EnsemblMetazoa" id="ADAC005300-PA"/>
    </source>
</evidence>
<keyword evidence="10" id="KW-1185">Reference proteome</keyword>
<dbReference type="FunFam" id="3.30.70.330:FF:000041">
    <property type="entry name" value="Epithelial splicing regulatory protein 1"/>
    <property type="match status" value="1"/>
</dbReference>
<dbReference type="CDD" id="cd12741">
    <property type="entry name" value="RRM2_Fusilli"/>
    <property type="match status" value="1"/>
</dbReference>
<evidence type="ECO:0000313" key="8">
    <source>
        <dbReference type="EMBL" id="ETN62989.1"/>
    </source>
</evidence>